<dbReference type="InterPro" id="IPR005714">
    <property type="entry name" value="ATPase_T3SS_FliI/YscN"/>
</dbReference>
<keyword evidence="10" id="KW-0378">Hydrolase</keyword>
<dbReference type="Gene3D" id="3.40.50.12240">
    <property type="match status" value="1"/>
</dbReference>
<keyword evidence="4" id="KW-0547">Nucleotide-binding</keyword>
<evidence type="ECO:0000256" key="6">
    <source>
        <dbReference type="ARBA" id="ARBA00022927"/>
    </source>
</evidence>
<proteinExistence type="predicted"/>
<comment type="catalytic activity">
    <reaction evidence="8">
        <text>ATP + H2O + cellular proteinSide 1 = ADP + phosphate + cellular proteinSide 2.</text>
        <dbReference type="EC" id="7.4.2.8"/>
    </reaction>
</comment>
<dbReference type="SUPFAM" id="SSF52540">
    <property type="entry name" value="P-loop containing nucleoside triphosphate hydrolases"/>
    <property type="match status" value="1"/>
</dbReference>
<accession>G3A737</accession>
<dbReference type="GO" id="GO:0005524">
    <property type="term" value="F:ATP binding"/>
    <property type="evidence" value="ECO:0007669"/>
    <property type="project" value="UniProtKB-KW"/>
</dbReference>
<dbReference type="InterPro" id="IPR050053">
    <property type="entry name" value="ATPase_alpha/beta_chains"/>
</dbReference>
<dbReference type="InterPro" id="IPR040627">
    <property type="entry name" value="T3SS_ATPase_C"/>
</dbReference>
<dbReference type="GO" id="GO:0030257">
    <property type="term" value="C:type III protein secretion system complex"/>
    <property type="evidence" value="ECO:0007669"/>
    <property type="project" value="InterPro"/>
</dbReference>
<comment type="subcellular location">
    <subcellularLocation>
        <location evidence="1">Cytoplasm</location>
    </subcellularLocation>
</comment>
<dbReference type="InterPro" id="IPR020003">
    <property type="entry name" value="ATPase_a/bsu_AS"/>
</dbReference>
<dbReference type="GO" id="GO:0008564">
    <property type="term" value="F:protein-exporting ATPase activity"/>
    <property type="evidence" value="ECO:0007669"/>
    <property type="project" value="UniProtKB-EC"/>
</dbReference>
<dbReference type="SMART" id="SM00382">
    <property type="entry name" value="AAA"/>
    <property type="match status" value="1"/>
</dbReference>
<dbReference type="GO" id="GO:0046933">
    <property type="term" value="F:proton-transporting ATP synthase activity, rotational mechanism"/>
    <property type="evidence" value="ECO:0007669"/>
    <property type="project" value="TreeGrafter"/>
</dbReference>
<dbReference type="GO" id="GO:0005737">
    <property type="term" value="C:cytoplasm"/>
    <property type="evidence" value="ECO:0007669"/>
    <property type="project" value="UniProtKB-SubCell"/>
</dbReference>
<dbReference type="FunFam" id="3.40.50.12240:FF:000002">
    <property type="entry name" value="Flagellum-specific ATP synthase FliI"/>
    <property type="match status" value="1"/>
</dbReference>
<evidence type="ECO:0000313" key="10">
    <source>
        <dbReference type="EMBL" id="CCA86296.1"/>
    </source>
</evidence>
<sequence length="471" mass="49645">MMHRGLRQLRSELRDAELTRRIGTVVRLSGLAIVAQGPNVQVGELCAILLSGSQASANHAASKVAARHVSASPAGVNVGHVLAEVVGIESGQIILMPFGSVQGLAAGNEVIALGGRAEFRVGEALLGRVIDAFGAPLDGLAVPVLLEARKLKAAPINPMRRPRIGTILETGVRSIDALLTLGRGQRIGIFAGSGVGKSTLLGMIARHVDAEVNVIALIGERGREVKEFIDKQLGADGLKRSVVIVATADQPALSRVRAVYAALTIAEYFRDLGKQVVLTMDSITRFAMARREIGLAAGEPPTARGYTPSVFAELPELCERCGTAPSGGAITALLTVLVEGDDLNEPISDALRAILDGHVVLSRQIAHQGQYPAIDVLKSASRLLPDLSTPEERALGGRAIQILAMLERNRQMVELGAYERGTNPELDRALACAPHLKTWLSQAEGGARRDEAMQQLAAAVSHDGGRGASRG</sequence>
<protein>
    <submittedName>
        <fullName evidence="10">Flagellum-specific ATP synthase</fullName>
        <ecNumber evidence="10">3.6.3.14</ecNumber>
    </submittedName>
</protein>
<evidence type="ECO:0000256" key="3">
    <source>
        <dbReference type="ARBA" id="ARBA00022490"/>
    </source>
</evidence>
<dbReference type="PANTHER" id="PTHR15184:SF9">
    <property type="entry name" value="SPI-1 TYPE 3 SECRETION SYSTEM ATPASE"/>
    <property type="match status" value="1"/>
</dbReference>
<name>G3A737_9RALS</name>
<dbReference type="InterPro" id="IPR003593">
    <property type="entry name" value="AAA+_ATPase"/>
</dbReference>
<dbReference type="EC" id="3.6.3.14" evidence="10"/>
<reference evidence="10" key="1">
    <citation type="journal article" date="2011" name="PLoS ONE">
        <title>Ralstonia syzygii, the Blood Disease Bacterium and some Asian R. solanacearum strains form a single genomic species despite divergent lifestyles.</title>
        <authorList>
            <person name="Remenant B."/>
            <person name="de Cambiaire J.C."/>
            <person name="Cellier G."/>
            <person name="Jacobs J.M."/>
            <person name="Mangenot S."/>
            <person name="Barbe V."/>
            <person name="Lajus A."/>
            <person name="Vallenet D."/>
            <person name="Medigue C."/>
            <person name="Fegan M."/>
            <person name="Allen C."/>
            <person name="Prior P."/>
        </authorList>
    </citation>
    <scope>NUCLEOTIDE SEQUENCE</scope>
    <source>
        <strain evidence="10">R24</strain>
    </source>
</reference>
<evidence type="ECO:0000256" key="5">
    <source>
        <dbReference type="ARBA" id="ARBA00022840"/>
    </source>
</evidence>
<dbReference type="InterPro" id="IPR027417">
    <property type="entry name" value="P-loop_NTPase"/>
</dbReference>
<keyword evidence="3" id="KW-0963">Cytoplasm</keyword>
<dbReference type="PANTHER" id="PTHR15184">
    <property type="entry name" value="ATP SYNTHASE"/>
    <property type="match status" value="1"/>
</dbReference>
<dbReference type="Pfam" id="PF18269">
    <property type="entry name" value="T3SS_ATPase_C"/>
    <property type="match status" value="1"/>
</dbReference>
<evidence type="ECO:0000256" key="8">
    <source>
        <dbReference type="ARBA" id="ARBA00034006"/>
    </source>
</evidence>
<dbReference type="EMBL" id="FR854089">
    <property type="protein sequence ID" value="CCA86296.1"/>
    <property type="molecule type" value="Genomic_DNA"/>
</dbReference>
<dbReference type="Pfam" id="PF00006">
    <property type="entry name" value="ATP-synt_ab"/>
    <property type="match status" value="1"/>
</dbReference>
<keyword evidence="2" id="KW-0813">Transport</keyword>
<feature type="domain" description="AAA+ ATPase" evidence="9">
    <location>
        <begin position="183"/>
        <end position="366"/>
    </location>
</feature>
<organism evidence="10">
    <name type="scientific">Ralstonia syzygii R24</name>
    <dbReference type="NCBI Taxonomy" id="907261"/>
    <lineage>
        <taxon>Bacteria</taxon>
        <taxon>Pseudomonadati</taxon>
        <taxon>Pseudomonadota</taxon>
        <taxon>Betaproteobacteria</taxon>
        <taxon>Burkholderiales</taxon>
        <taxon>Burkholderiaceae</taxon>
        <taxon>Ralstonia</taxon>
        <taxon>Ralstonia solanacearum species complex</taxon>
    </lineage>
</organism>
<keyword evidence="7" id="KW-1278">Translocase</keyword>
<evidence type="ECO:0000256" key="2">
    <source>
        <dbReference type="ARBA" id="ARBA00022448"/>
    </source>
</evidence>
<gene>
    <name evidence="10" type="primary">fliI</name>
    <name evidence="10" type="ORF">RALSY_40514</name>
</gene>
<dbReference type="InterPro" id="IPR000194">
    <property type="entry name" value="ATPase_F1/V1/A1_a/bsu_nucl-bd"/>
</dbReference>
<dbReference type="CDD" id="cd01136">
    <property type="entry name" value="ATPase_flagellum-secretory_path_III"/>
    <property type="match status" value="1"/>
</dbReference>
<dbReference type="GO" id="GO:0030254">
    <property type="term" value="P:protein secretion by the type III secretion system"/>
    <property type="evidence" value="ECO:0007669"/>
    <property type="project" value="InterPro"/>
</dbReference>
<evidence type="ECO:0000259" key="9">
    <source>
        <dbReference type="SMART" id="SM00382"/>
    </source>
</evidence>
<reference evidence="10" key="2">
    <citation type="submission" date="2011-04" db="EMBL/GenBank/DDBJ databases">
        <authorList>
            <person name="Genoscope - CEA"/>
        </authorList>
    </citation>
    <scope>NUCLEOTIDE SEQUENCE</scope>
    <source>
        <strain evidence="10">R24</strain>
    </source>
</reference>
<dbReference type="RefSeq" id="WP_197334548.1">
    <property type="nucleotide sequence ID" value="NZ_CP115944.1"/>
</dbReference>
<keyword evidence="5" id="KW-0067">ATP-binding</keyword>
<dbReference type="GO" id="GO:0016887">
    <property type="term" value="F:ATP hydrolysis activity"/>
    <property type="evidence" value="ECO:0007669"/>
    <property type="project" value="InterPro"/>
</dbReference>
<keyword evidence="6" id="KW-0653">Protein transport</keyword>
<evidence type="ECO:0000256" key="7">
    <source>
        <dbReference type="ARBA" id="ARBA00022967"/>
    </source>
</evidence>
<evidence type="ECO:0000256" key="4">
    <source>
        <dbReference type="ARBA" id="ARBA00022741"/>
    </source>
</evidence>
<dbReference type="AlphaFoldDB" id="G3A737"/>
<dbReference type="PROSITE" id="PS00152">
    <property type="entry name" value="ATPASE_ALPHA_BETA"/>
    <property type="match status" value="1"/>
</dbReference>
<dbReference type="NCBIfam" id="TIGR01026">
    <property type="entry name" value="fliI_yscN"/>
    <property type="match status" value="1"/>
</dbReference>
<evidence type="ECO:0000256" key="1">
    <source>
        <dbReference type="ARBA" id="ARBA00004496"/>
    </source>
</evidence>